<dbReference type="SUPFAM" id="SSF48371">
    <property type="entry name" value="ARM repeat"/>
    <property type="match status" value="1"/>
</dbReference>
<evidence type="ECO:0000256" key="1">
    <source>
        <dbReference type="ARBA" id="ARBA00023186"/>
    </source>
</evidence>
<evidence type="ECO:0000259" key="3">
    <source>
        <dbReference type="Pfam" id="PF25767"/>
    </source>
</evidence>
<comment type="caution">
    <text evidence="4">The sequence shown here is derived from an EMBL/GenBank/DDBJ whole genome shotgun (WGS) entry which is preliminary data.</text>
</comment>
<dbReference type="InterPro" id="IPR033162">
    <property type="entry name" value="TBCD"/>
</dbReference>
<protein>
    <submittedName>
        <fullName evidence="4">Tubulin folding cofactor D C terminal-domain-containing protein</fullName>
    </submittedName>
</protein>
<feature type="domain" description="Tubulin-folding cofactor D C-terminal" evidence="2">
    <location>
        <begin position="1006"/>
        <end position="1182"/>
    </location>
</feature>
<organism evidence="4 5">
    <name type="scientific">Apodospora peruviana</name>
    <dbReference type="NCBI Taxonomy" id="516989"/>
    <lineage>
        <taxon>Eukaryota</taxon>
        <taxon>Fungi</taxon>
        <taxon>Dikarya</taxon>
        <taxon>Ascomycota</taxon>
        <taxon>Pezizomycotina</taxon>
        <taxon>Sordariomycetes</taxon>
        <taxon>Sordariomycetidae</taxon>
        <taxon>Sordariales</taxon>
        <taxon>Lasiosphaeriaceae</taxon>
        <taxon>Apodospora</taxon>
    </lineage>
</organism>
<sequence length="1287" mass="141331">MDAPEEELDIKLQKISGDLIADFDRSLVLFLRKPDRGGAGGLLVVRPRVRSRETERLVSSLLDPFQEVPQLLDPHLPKWLPILADAFLEYTQTKTKTHRRRGLDTEDVFSQTKSVSTRSELLMPLPAAISRILYTLCKIRGEKVIVHFLSNETKYLELFLSALEDSERNTGNKWTWEERYVVLLWLSHLMLAPFDLATISSSSSSTAAIDGEDDGLPRIRGFEWPTTRNTSLPGITTRVLPCAIKYLASPGKERDAAKALLVRLSMRRDMQELGVLDALVNWALGQLRPSVAKQENENETETERTPYHYIGVLSFLSGILVSSSDTSDMDRYLSKLFYTVHSSASASADDESSNIMFSSALARKTGIKVIRAIAVLTLRNNSAVNDDMTSSMELVETTIGFFLENLADNDTPVRFAASKALSIITLKLDADMASQVVEAVIESLSRNVLWIKDPTAVAGRRKDLSAVNPLEWHGLMLTLSHLLYRRSPPASNLPDIVHALIMGLSFERRSASGTSVGTNVRDAACFGIWALARRYSTAELLAVRLYKTSSSPSVLQILATELVIAASLDPAGNIRRGSSAALQELVGRHPDTVEKGIWLVQAVDYHSVALRSRALREVALGATKLADQYGEAILDALLGWRGVGDVDAAARRAAGLSFGKITAELANSHKDPVQRLARSVSLVLGRLRALQVRQVEERHGLVLSLAAVLDSLPGVVEARKGGGGAFGGFVQTSIAALVEILADCQTKTYRRPELIAEAVSRLIISAFPVLQAASFDDAVQEKEEQEPWNIKLVPGPVLVTDRDNAGIISSLVDALYSTTTPVPDSVKKVVHLAHANLSSWLVRSEDEVLAAASDAALVTLVFSGKTECESIVREWVTKIRQRPSGVARGGSTAAASGYFSALTKTYQVVRTLALPDEKLIAEAINERWRNDKVVDTHVAILQSLTQTDTLKYNVGEFIGLIEQGLDDYYTNARGDVGSLVRLQAIRATRWLWEECSLEGWPTVVSRLFLKILRLSAEKLDRVRVEGQATLAVVLKPEHATKLRKDTFSSRAYFCFLLDLLSHDWLDNALITPLKANPEKWMEELLVGLVSSADTGNEELVIATRAALCDFCETSPSNVDAVCAALVRNLKSQQTQDRVLVPTLEVVAFLFHVGIFTRCRTVDYKKLCLQVQKAAYKTGNVRKIEACVRVYGAIAGLLLDEDKSSSGQSGKTEGIKEARRRLGALMLHPWPRVRSLVVDELWGLSMSVSGETPTSFVADAPAEQLKGVDWGKAEKGAVKTLVASLRLD</sequence>
<dbReference type="PANTHER" id="PTHR12658">
    <property type="entry name" value="BETA-TUBULIN COFACTOR D"/>
    <property type="match status" value="1"/>
</dbReference>
<dbReference type="InterPro" id="IPR016024">
    <property type="entry name" value="ARM-type_fold"/>
</dbReference>
<dbReference type="GO" id="GO:0007021">
    <property type="term" value="P:tubulin complex assembly"/>
    <property type="evidence" value="ECO:0007669"/>
    <property type="project" value="InterPro"/>
</dbReference>
<dbReference type="GO" id="GO:0007023">
    <property type="term" value="P:post-chaperonin tubulin folding pathway"/>
    <property type="evidence" value="ECO:0007669"/>
    <property type="project" value="InterPro"/>
</dbReference>
<evidence type="ECO:0000313" key="4">
    <source>
        <dbReference type="EMBL" id="KAK3312404.1"/>
    </source>
</evidence>
<dbReference type="GO" id="GO:0048487">
    <property type="term" value="F:beta-tubulin binding"/>
    <property type="evidence" value="ECO:0007669"/>
    <property type="project" value="InterPro"/>
</dbReference>
<accession>A0AAE0HTP3</accession>
<dbReference type="InterPro" id="IPR011989">
    <property type="entry name" value="ARM-like"/>
</dbReference>
<dbReference type="Pfam" id="PF23579">
    <property type="entry name" value="ARM_TBCD"/>
    <property type="match status" value="1"/>
</dbReference>
<dbReference type="GO" id="GO:0000226">
    <property type="term" value="P:microtubule cytoskeleton organization"/>
    <property type="evidence" value="ECO:0007669"/>
    <property type="project" value="TreeGrafter"/>
</dbReference>
<dbReference type="InterPro" id="IPR022577">
    <property type="entry name" value="TBCD_C"/>
</dbReference>
<keyword evidence="1" id="KW-0143">Chaperone</keyword>
<dbReference type="Proteomes" id="UP001283341">
    <property type="component" value="Unassembled WGS sequence"/>
</dbReference>
<evidence type="ECO:0000313" key="5">
    <source>
        <dbReference type="Proteomes" id="UP001283341"/>
    </source>
</evidence>
<dbReference type="EMBL" id="JAUEDM010000009">
    <property type="protein sequence ID" value="KAK3312404.1"/>
    <property type="molecule type" value="Genomic_DNA"/>
</dbReference>
<evidence type="ECO:0000259" key="2">
    <source>
        <dbReference type="Pfam" id="PF12612"/>
    </source>
</evidence>
<dbReference type="Pfam" id="PF12612">
    <property type="entry name" value="TFCD_C"/>
    <property type="match status" value="1"/>
</dbReference>
<keyword evidence="5" id="KW-1185">Reference proteome</keyword>
<reference evidence="4" key="2">
    <citation type="submission" date="2023-06" db="EMBL/GenBank/DDBJ databases">
        <authorList>
            <consortium name="Lawrence Berkeley National Laboratory"/>
            <person name="Haridas S."/>
            <person name="Hensen N."/>
            <person name="Bonometti L."/>
            <person name="Westerberg I."/>
            <person name="Brannstrom I.O."/>
            <person name="Guillou S."/>
            <person name="Cros-Aarteil S."/>
            <person name="Calhoun S."/>
            <person name="Kuo A."/>
            <person name="Mondo S."/>
            <person name="Pangilinan J."/>
            <person name="Riley R."/>
            <person name="Labutti K."/>
            <person name="Andreopoulos B."/>
            <person name="Lipzen A."/>
            <person name="Chen C."/>
            <person name="Yanf M."/>
            <person name="Daum C."/>
            <person name="Ng V."/>
            <person name="Clum A."/>
            <person name="Steindorff A."/>
            <person name="Ohm R."/>
            <person name="Martin F."/>
            <person name="Silar P."/>
            <person name="Natvig D."/>
            <person name="Lalanne C."/>
            <person name="Gautier V."/>
            <person name="Ament-Velasquez S.L."/>
            <person name="Kruys A."/>
            <person name="Hutchinson M.I."/>
            <person name="Powell A.J."/>
            <person name="Barry K."/>
            <person name="Miller A.N."/>
            <person name="Grigoriev I.V."/>
            <person name="Debuchy R."/>
            <person name="Gladieux P."/>
            <person name="Thoren M.H."/>
            <person name="Johannesson H."/>
        </authorList>
    </citation>
    <scope>NUCLEOTIDE SEQUENCE</scope>
    <source>
        <strain evidence="4">CBS 118394</strain>
    </source>
</reference>
<proteinExistence type="predicted"/>
<dbReference type="Pfam" id="PF25767">
    <property type="entry name" value="ARM_TBCD_2nd"/>
    <property type="match status" value="1"/>
</dbReference>
<dbReference type="GO" id="GO:0005096">
    <property type="term" value="F:GTPase activator activity"/>
    <property type="evidence" value="ECO:0007669"/>
    <property type="project" value="InterPro"/>
</dbReference>
<dbReference type="Gene3D" id="1.25.10.10">
    <property type="entry name" value="Leucine-rich Repeat Variant"/>
    <property type="match status" value="1"/>
</dbReference>
<reference evidence="4" key="1">
    <citation type="journal article" date="2023" name="Mol. Phylogenet. Evol.">
        <title>Genome-scale phylogeny and comparative genomics of the fungal order Sordariales.</title>
        <authorList>
            <person name="Hensen N."/>
            <person name="Bonometti L."/>
            <person name="Westerberg I."/>
            <person name="Brannstrom I.O."/>
            <person name="Guillou S."/>
            <person name="Cros-Aarteil S."/>
            <person name="Calhoun S."/>
            <person name="Haridas S."/>
            <person name="Kuo A."/>
            <person name="Mondo S."/>
            <person name="Pangilinan J."/>
            <person name="Riley R."/>
            <person name="LaButti K."/>
            <person name="Andreopoulos B."/>
            <person name="Lipzen A."/>
            <person name="Chen C."/>
            <person name="Yan M."/>
            <person name="Daum C."/>
            <person name="Ng V."/>
            <person name="Clum A."/>
            <person name="Steindorff A."/>
            <person name="Ohm R.A."/>
            <person name="Martin F."/>
            <person name="Silar P."/>
            <person name="Natvig D.O."/>
            <person name="Lalanne C."/>
            <person name="Gautier V."/>
            <person name="Ament-Velasquez S.L."/>
            <person name="Kruys A."/>
            <person name="Hutchinson M.I."/>
            <person name="Powell A.J."/>
            <person name="Barry K."/>
            <person name="Miller A.N."/>
            <person name="Grigoriev I.V."/>
            <person name="Debuchy R."/>
            <person name="Gladieux P."/>
            <person name="Hiltunen Thoren M."/>
            <person name="Johannesson H."/>
        </authorList>
    </citation>
    <scope>NUCLEOTIDE SEQUENCE</scope>
    <source>
        <strain evidence="4">CBS 118394</strain>
    </source>
</reference>
<name>A0AAE0HTP3_9PEZI</name>
<gene>
    <name evidence="4" type="ORF">B0H66DRAFT_398136</name>
</gene>
<dbReference type="PANTHER" id="PTHR12658:SF0">
    <property type="entry name" value="TUBULIN-SPECIFIC CHAPERONE D"/>
    <property type="match status" value="1"/>
</dbReference>
<feature type="domain" description="Tubulin-folding cofactor D ARM repeats" evidence="3">
    <location>
        <begin position="381"/>
        <end position="597"/>
    </location>
</feature>
<dbReference type="InterPro" id="IPR058033">
    <property type="entry name" value="ARM_TBCD_2nd"/>
</dbReference>